<dbReference type="Proteomes" id="UP000030111">
    <property type="component" value="Unassembled WGS sequence"/>
</dbReference>
<dbReference type="PROSITE" id="PS50853">
    <property type="entry name" value="FN3"/>
    <property type="match status" value="1"/>
</dbReference>
<feature type="signal peptide" evidence="2">
    <location>
        <begin position="1"/>
        <end position="20"/>
    </location>
</feature>
<feature type="domain" description="Fibronectin type-III" evidence="3">
    <location>
        <begin position="194"/>
        <end position="282"/>
    </location>
</feature>
<protein>
    <recommendedName>
        <fullName evidence="3">Fibronectin type-III domain-containing protein</fullName>
    </recommendedName>
</protein>
<dbReference type="InterPro" id="IPR013783">
    <property type="entry name" value="Ig-like_fold"/>
</dbReference>
<dbReference type="InterPro" id="IPR003961">
    <property type="entry name" value="FN3_dom"/>
</dbReference>
<keyword evidence="1 2" id="KW-0732">Signal</keyword>
<dbReference type="Pfam" id="PF18962">
    <property type="entry name" value="Por_Secre_tail"/>
    <property type="match status" value="1"/>
</dbReference>
<evidence type="ECO:0000313" key="5">
    <source>
        <dbReference type="Proteomes" id="UP000030111"/>
    </source>
</evidence>
<organism evidence="4 5">
    <name type="scientific">Flavobacterium subsaxonicum WB 4.1-42 = DSM 21790</name>
    <dbReference type="NCBI Taxonomy" id="1121898"/>
    <lineage>
        <taxon>Bacteria</taxon>
        <taxon>Pseudomonadati</taxon>
        <taxon>Bacteroidota</taxon>
        <taxon>Flavobacteriia</taxon>
        <taxon>Flavobacteriales</taxon>
        <taxon>Flavobacteriaceae</taxon>
        <taxon>Flavobacterium</taxon>
    </lineage>
</organism>
<comment type="caution">
    <text evidence="4">The sequence shown here is derived from an EMBL/GenBank/DDBJ whole genome shotgun (WGS) entry which is preliminary data.</text>
</comment>
<sequence length="364" mass="37863">MKIIIVTTAFLLLLAPRAIAQCQPAQVPYTIDAEGTTPPFVPNCVSTSFTTFSSSEMWETASGSIGGFTGNVLQYDTAVESNGGVNPGIGSNLTSQAIYLPQGNYSVSYKYGLSNPAGVIGRMDVIVSPNGFTAPQAVISTHQNFSGSAVSVPKQSFTVEVAGNYNVAFYVDTQANQGLLYLDDIKVDGSDCASPTGLSVTSVTPFTATLNWNGAVGGPYEFAALPTESGALPATGTATTGSSGVLTGLESETAYVAYVRSACADGTWSIWSQVSFTTTDQLSVPDAVFNSLSVYPNPVANTLTLSNATAIDTAEVYTLTGQLVLSQKLNSNSGNVTVEGLASGVYFLKAYAGNQTKTIKILKQ</sequence>
<dbReference type="InterPro" id="IPR036116">
    <property type="entry name" value="FN3_sf"/>
</dbReference>
<name>A0A0A2MJB6_9FLAO</name>
<dbReference type="eggNOG" id="COG4733">
    <property type="taxonomic scope" value="Bacteria"/>
</dbReference>
<evidence type="ECO:0000256" key="1">
    <source>
        <dbReference type="ARBA" id="ARBA00022729"/>
    </source>
</evidence>
<dbReference type="OrthoDB" id="1364155at2"/>
<dbReference type="STRING" id="1121898.GCA_000422725_03812"/>
<evidence type="ECO:0000259" key="3">
    <source>
        <dbReference type="PROSITE" id="PS50853"/>
    </source>
</evidence>
<gene>
    <name evidence="4" type="ORF">Q766_17055</name>
</gene>
<dbReference type="AlphaFoldDB" id="A0A0A2MJB6"/>
<reference evidence="4 5" key="1">
    <citation type="submission" date="2013-09" db="EMBL/GenBank/DDBJ databases">
        <authorList>
            <person name="Zeng Z."/>
            <person name="Chen C."/>
        </authorList>
    </citation>
    <scope>NUCLEOTIDE SEQUENCE [LARGE SCALE GENOMIC DNA]</scope>
    <source>
        <strain evidence="4 5">WB 4.1-42</strain>
    </source>
</reference>
<dbReference type="SUPFAM" id="SSF49265">
    <property type="entry name" value="Fibronectin type III"/>
    <property type="match status" value="1"/>
</dbReference>
<proteinExistence type="predicted"/>
<feature type="chain" id="PRO_5001992278" description="Fibronectin type-III domain-containing protein" evidence="2">
    <location>
        <begin position="21"/>
        <end position="364"/>
    </location>
</feature>
<keyword evidence="5" id="KW-1185">Reference proteome</keyword>
<dbReference type="EMBL" id="JRLY01000017">
    <property type="protein sequence ID" value="KGO91578.1"/>
    <property type="molecule type" value="Genomic_DNA"/>
</dbReference>
<evidence type="ECO:0000256" key="2">
    <source>
        <dbReference type="SAM" id="SignalP"/>
    </source>
</evidence>
<dbReference type="Gene3D" id="2.60.120.200">
    <property type="match status" value="1"/>
</dbReference>
<dbReference type="NCBIfam" id="TIGR04183">
    <property type="entry name" value="Por_Secre_tail"/>
    <property type="match status" value="1"/>
</dbReference>
<dbReference type="CDD" id="cd00063">
    <property type="entry name" value="FN3"/>
    <property type="match status" value="1"/>
</dbReference>
<dbReference type="Gene3D" id="2.60.40.10">
    <property type="entry name" value="Immunoglobulins"/>
    <property type="match status" value="1"/>
</dbReference>
<evidence type="ECO:0000313" key="4">
    <source>
        <dbReference type="EMBL" id="KGO91578.1"/>
    </source>
</evidence>
<dbReference type="InterPro" id="IPR026444">
    <property type="entry name" value="Secre_tail"/>
</dbReference>
<accession>A0A0A2MJB6</accession>
<dbReference type="RefSeq" id="WP_026989894.1">
    <property type="nucleotide sequence ID" value="NZ_AUGP01000003.1"/>
</dbReference>